<evidence type="ECO:0000313" key="2">
    <source>
        <dbReference type="Proteomes" id="UP000287853"/>
    </source>
</evidence>
<dbReference type="Proteomes" id="UP000287853">
    <property type="component" value="Unassembled WGS sequence"/>
</dbReference>
<proteinExistence type="predicted"/>
<dbReference type="EMBL" id="MTKO01000041">
    <property type="protein sequence ID" value="RWX47146.1"/>
    <property type="molecule type" value="Genomic_DNA"/>
</dbReference>
<protein>
    <submittedName>
        <fullName evidence="1">Uncharacterized protein</fullName>
    </submittedName>
</protein>
<comment type="caution">
    <text evidence="1">The sequence shown here is derived from an EMBL/GenBank/DDBJ whole genome shotgun (WGS) entry which is preliminary data.</text>
</comment>
<sequence length="137" mass="15671">MNDWEEYLALGEEYLPTFFQQSAISHKKGQTEIRLKDFQVDFKHPAITGDSGLRLHLGYANDQLLAEDLVMLSFSPEKGSSSSYSIQPYYETSPFSSDISTETWKESISGTVIFPGKKLLKAIELLFGRRPCRQQRR</sequence>
<organism evidence="1 2">
    <name type="scientific">Candidatus Electrothrix aarhusensis</name>
    <dbReference type="NCBI Taxonomy" id="1859131"/>
    <lineage>
        <taxon>Bacteria</taxon>
        <taxon>Pseudomonadati</taxon>
        <taxon>Thermodesulfobacteriota</taxon>
        <taxon>Desulfobulbia</taxon>
        <taxon>Desulfobulbales</taxon>
        <taxon>Desulfobulbaceae</taxon>
        <taxon>Candidatus Electrothrix</taxon>
    </lineage>
</organism>
<keyword evidence="2" id="KW-1185">Reference proteome</keyword>
<name>A0A3S3UA25_9BACT</name>
<gene>
    <name evidence="1" type="ORF">H206_00188</name>
</gene>
<dbReference type="AlphaFoldDB" id="A0A3S3UA25"/>
<reference evidence="1 2" key="1">
    <citation type="submission" date="2017-01" db="EMBL/GenBank/DDBJ databases">
        <title>The cable genome- insights into the physiology and evolution of filamentous bacteria capable of sulfide oxidation via long distance electron transfer.</title>
        <authorList>
            <person name="Schreiber L."/>
            <person name="Bjerg J.T."/>
            <person name="Boggild A."/>
            <person name="Van De Vossenberg J."/>
            <person name="Meysman F."/>
            <person name="Nielsen L.P."/>
            <person name="Schramm A."/>
            <person name="Kjeldsen K.U."/>
        </authorList>
    </citation>
    <scope>NUCLEOTIDE SEQUENCE [LARGE SCALE GENOMIC DNA]</scope>
    <source>
        <strain evidence="1">MCF</strain>
    </source>
</reference>
<accession>A0A3S3UA25</accession>
<evidence type="ECO:0000313" key="1">
    <source>
        <dbReference type="EMBL" id="RWX47146.1"/>
    </source>
</evidence>